<evidence type="ECO:0000256" key="1">
    <source>
        <dbReference type="ARBA" id="ARBA00022723"/>
    </source>
</evidence>
<dbReference type="GO" id="GO:0003676">
    <property type="term" value="F:nucleic acid binding"/>
    <property type="evidence" value="ECO:0007669"/>
    <property type="project" value="InterPro"/>
</dbReference>
<sequence>MSNLLSHVTAITLTSHQAKQYESQIEALSTQLSLARQKNLTLLEKNQEIMEIMKVLQTGVETLQDQNSSLRAENRQLKKKLGDSNADTCAASDRATPVSIDLTVEKEASTSEKQDIERLTTSTLNIRPLVSNNSKSPPPTSYICNRCNQAGHWFKQCPLINVRRPSGILRSNLLETTKDDPKAMLNHNGHIFFIFTRFNPIITNQLTEKLQSCGTPIQRVVIMKYFYEDAMEFRFASLITSALIASTFPKSADLSNSFFMDL</sequence>
<dbReference type="Proteomes" id="UP000887574">
    <property type="component" value="Unplaced"/>
</dbReference>
<evidence type="ECO:0000256" key="2">
    <source>
        <dbReference type="ARBA" id="ARBA00022771"/>
    </source>
</evidence>
<name>A0A915CZA4_9BILA</name>
<keyword evidence="7" id="KW-1185">Reference proteome</keyword>
<proteinExistence type="predicted"/>
<keyword evidence="3" id="KW-0862">Zinc</keyword>
<dbReference type="GO" id="GO:0019899">
    <property type="term" value="F:enzyme binding"/>
    <property type="evidence" value="ECO:0007669"/>
    <property type="project" value="UniProtKB-ARBA"/>
</dbReference>
<organism evidence="7 8">
    <name type="scientific">Ditylenchus dipsaci</name>
    <dbReference type="NCBI Taxonomy" id="166011"/>
    <lineage>
        <taxon>Eukaryota</taxon>
        <taxon>Metazoa</taxon>
        <taxon>Ecdysozoa</taxon>
        <taxon>Nematoda</taxon>
        <taxon>Chromadorea</taxon>
        <taxon>Rhabditida</taxon>
        <taxon>Tylenchina</taxon>
        <taxon>Tylenchomorpha</taxon>
        <taxon>Sphaerularioidea</taxon>
        <taxon>Anguinidae</taxon>
        <taxon>Anguininae</taxon>
        <taxon>Ditylenchus</taxon>
    </lineage>
</organism>
<dbReference type="PROSITE" id="PS50158">
    <property type="entry name" value="ZF_CCHC"/>
    <property type="match status" value="1"/>
</dbReference>
<dbReference type="InterPro" id="IPR001878">
    <property type="entry name" value="Znf_CCHC"/>
</dbReference>
<feature type="domain" description="CCHC-type" evidence="6">
    <location>
        <begin position="144"/>
        <end position="158"/>
    </location>
</feature>
<dbReference type="SUPFAM" id="SSF57756">
    <property type="entry name" value="Retrovirus zinc finger-like domains"/>
    <property type="match status" value="1"/>
</dbReference>
<evidence type="ECO:0000256" key="5">
    <source>
        <dbReference type="SAM" id="Coils"/>
    </source>
</evidence>
<dbReference type="InterPro" id="IPR036875">
    <property type="entry name" value="Znf_CCHC_sf"/>
</dbReference>
<keyword evidence="5" id="KW-0175">Coiled coil</keyword>
<keyword evidence="2 4" id="KW-0863">Zinc-finger</keyword>
<dbReference type="AlphaFoldDB" id="A0A915CZA4"/>
<evidence type="ECO:0000259" key="6">
    <source>
        <dbReference type="PROSITE" id="PS50158"/>
    </source>
</evidence>
<evidence type="ECO:0000256" key="3">
    <source>
        <dbReference type="ARBA" id="ARBA00022833"/>
    </source>
</evidence>
<keyword evidence="1" id="KW-0479">Metal-binding</keyword>
<reference evidence="8" key="1">
    <citation type="submission" date="2022-11" db="UniProtKB">
        <authorList>
            <consortium name="WormBaseParasite"/>
        </authorList>
    </citation>
    <scope>IDENTIFICATION</scope>
</reference>
<dbReference type="WBParaSite" id="jg13842">
    <property type="protein sequence ID" value="jg13842"/>
    <property type="gene ID" value="jg13842"/>
</dbReference>
<evidence type="ECO:0000256" key="4">
    <source>
        <dbReference type="PROSITE-ProRule" id="PRU00047"/>
    </source>
</evidence>
<dbReference type="InterPro" id="IPR025829">
    <property type="entry name" value="Zn_knuckle_CX2CX3GHX4C"/>
</dbReference>
<evidence type="ECO:0000313" key="8">
    <source>
        <dbReference type="WBParaSite" id="jg13842"/>
    </source>
</evidence>
<dbReference type="Pfam" id="PF13696">
    <property type="entry name" value="zf-CCHC_2"/>
    <property type="match status" value="1"/>
</dbReference>
<dbReference type="GO" id="GO:0008270">
    <property type="term" value="F:zinc ion binding"/>
    <property type="evidence" value="ECO:0007669"/>
    <property type="project" value="UniProtKB-KW"/>
</dbReference>
<evidence type="ECO:0000313" key="7">
    <source>
        <dbReference type="Proteomes" id="UP000887574"/>
    </source>
</evidence>
<protein>
    <submittedName>
        <fullName evidence="8">CCHC-type domain-containing protein</fullName>
    </submittedName>
</protein>
<feature type="coiled-coil region" evidence="5">
    <location>
        <begin position="18"/>
        <end position="87"/>
    </location>
</feature>
<dbReference type="Gene3D" id="4.10.60.10">
    <property type="entry name" value="Zinc finger, CCHC-type"/>
    <property type="match status" value="1"/>
</dbReference>
<accession>A0A915CZA4</accession>